<dbReference type="Gene3D" id="3.40.50.150">
    <property type="entry name" value="Vaccinia Virus protein VP39"/>
    <property type="match status" value="1"/>
</dbReference>
<protein>
    <submittedName>
        <fullName evidence="1">Methyltransferase type 11</fullName>
    </submittedName>
</protein>
<accession>A0A328P3J9</accession>
<dbReference type="OrthoDB" id="9180794at2"/>
<dbReference type="GO" id="GO:0032259">
    <property type="term" value="P:methylation"/>
    <property type="evidence" value="ECO:0007669"/>
    <property type="project" value="UniProtKB-KW"/>
</dbReference>
<evidence type="ECO:0000313" key="1">
    <source>
        <dbReference type="EMBL" id="RAO75556.1"/>
    </source>
</evidence>
<comment type="caution">
    <text evidence="1">The sequence shown here is derived from an EMBL/GenBank/DDBJ whole genome shotgun (WGS) entry which is preliminary data.</text>
</comment>
<keyword evidence="1" id="KW-0808">Transferase</keyword>
<reference evidence="1 2" key="1">
    <citation type="journal article" date="2018" name="Genet. Mol. Biol.">
        <title>The genome sequence of Dyella jiangningensis FCAV SCS01 from a lignocellulose-decomposing microbial consortium metagenome reveals potential for biotechnological applications.</title>
        <authorList>
            <person name="Desiderato J.G."/>
            <person name="Alvarenga D.O."/>
            <person name="Constancio M.T.L."/>
            <person name="Alves L.M.C."/>
            <person name="Varani A.M."/>
        </authorList>
    </citation>
    <scope>NUCLEOTIDE SEQUENCE [LARGE SCALE GENOMIC DNA]</scope>
    <source>
        <strain evidence="1 2">FCAV SCS01</strain>
    </source>
</reference>
<dbReference type="SUPFAM" id="SSF53335">
    <property type="entry name" value="S-adenosyl-L-methionine-dependent methyltransferases"/>
    <property type="match status" value="1"/>
</dbReference>
<dbReference type="RefSeq" id="WP_111984025.1">
    <property type="nucleotide sequence ID" value="NZ_NFZS01000004.1"/>
</dbReference>
<dbReference type="Proteomes" id="UP000248926">
    <property type="component" value="Unassembled WGS sequence"/>
</dbReference>
<dbReference type="InterPro" id="IPR029063">
    <property type="entry name" value="SAM-dependent_MTases_sf"/>
</dbReference>
<dbReference type="EMBL" id="NFZS01000004">
    <property type="protein sequence ID" value="RAO75556.1"/>
    <property type="molecule type" value="Genomic_DNA"/>
</dbReference>
<name>A0A328P3J9_9GAMM</name>
<proteinExistence type="predicted"/>
<sequence length="202" mass="23433">MTFIDKIQVAERLRYGQRLALELGCGPRKRYADAIGIDRLDYPGVDMVGDVFEILRSLPTACVQSVHAYHFFEHVIDLPALLEEIARVLKPGGLLDVEVPHFANPYFYSDPTHSKFFGLYTFSYLARDGLFHRRVPGYGGTVFFELVDVRLDFDSPFLVRGLIKRTIGPLFNLTRWLQEFYEENLCYVLPCYQLRFSLRRLP</sequence>
<gene>
    <name evidence="1" type="ORF">CA260_15955</name>
</gene>
<dbReference type="GO" id="GO:0008168">
    <property type="term" value="F:methyltransferase activity"/>
    <property type="evidence" value="ECO:0007669"/>
    <property type="project" value="UniProtKB-KW"/>
</dbReference>
<keyword evidence="1" id="KW-0489">Methyltransferase</keyword>
<dbReference type="AlphaFoldDB" id="A0A328P3J9"/>
<dbReference type="Pfam" id="PF13489">
    <property type="entry name" value="Methyltransf_23"/>
    <property type="match status" value="1"/>
</dbReference>
<organism evidence="1 2">
    <name type="scientific">Dyella jiangningensis</name>
    <dbReference type="NCBI Taxonomy" id="1379159"/>
    <lineage>
        <taxon>Bacteria</taxon>
        <taxon>Pseudomonadati</taxon>
        <taxon>Pseudomonadota</taxon>
        <taxon>Gammaproteobacteria</taxon>
        <taxon>Lysobacterales</taxon>
        <taxon>Rhodanobacteraceae</taxon>
        <taxon>Dyella</taxon>
    </lineage>
</organism>
<evidence type="ECO:0000313" key="2">
    <source>
        <dbReference type="Proteomes" id="UP000248926"/>
    </source>
</evidence>
<keyword evidence="2" id="KW-1185">Reference proteome</keyword>